<organism evidence="3 4">
    <name type="scientific">Hibiscus sabdariffa</name>
    <name type="common">roselle</name>
    <dbReference type="NCBI Taxonomy" id="183260"/>
    <lineage>
        <taxon>Eukaryota</taxon>
        <taxon>Viridiplantae</taxon>
        <taxon>Streptophyta</taxon>
        <taxon>Embryophyta</taxon>
        <taxon>Tracheophyta</taxon>
        <taxon>Spermatophyta</taxon>
        <taxon>Magnoliopsida</taxon>
        <taxon>eudicotyledons</taxon>
        <taxon>Gunneridae</taxon>
        <taxon>Pentapetalae</taxon>
        <taxon>rosids</taxon>
        <taxon>malvids</taxon>
        <taxon>Malvales</taxon>
        <taxon>Malvaceae</taxon>
        <taxon>Malvoideae</taxon>
        <taxon>Hibiscus</taxon>
    </lineage>
</organism>
<sequence>MLKKNPPQWSTAQSKAIKTLKDILQHLPPLKIPSDGKRILQTDASDKYWGAILFEEKDKKRHLCGYKSGRFSDAEIHYHSTFKEILAVKKVIKIRIPSDWTSLSSGNGYVIIPTNAQVQAEDNLLTRPKIMMYRASSSKETVPGKKQKKDPETAFNIPPNLNPEFPPEVYKLVLENKFHSKTRDMIFEYQLDIFRNYGGLMLSPFGLHPDYPFIHPIHFEITEVPDEVKWLLWYLTHMYQIAIQFVLPDLQDFINEAIQGTEPAITRNLVVILKWFFPLSHWKDIIIQAATKSNGYFIIIIFYKPQYFMQHGNARQLGSFPSAHIHSIQWEDVRKDEDRYRNLQKLMCQINRQIPREIWPPPKEQAPWDAWPENSALLTPYHKAIMEVQKQYKDNIPNPSEWSQDYPWYESNASEIPKEDSNDHMETEDGNDSTSTDSAQLPFSNRN</sequence>
<proteinExistence type="predicted"/>
<dbReference type="SUPFAM" id="SSF56672">
    <property type="entry name" value="DNA/RNA polymerases"/>
    <property type="match status" value="1"/>
</dbReference>
<dbReference type="PANTHER" id="PTHR33064">
    <property type="entry name" value="POL PROTEIN"/>
    <property type="match status" value="1"/>
</dbReference>
<gene>
    <name evidence="3" type="ORF">V6N11_073027</name>
</gene>
<protein>
    <recommendedName>
        <fullName evidence="2">Reverse transcriptase/retrotransposon-derived protein RNase H-like domain-containing protein</fullName>
    </recommendedName>
</protein>
<feature type="domain" description="Reverse transcriptase/retrotransposon-derived protein RNase H-like" evidence="2">
    <location>
        <begin position="9"/>
        <end position="93"/>
    </location>
</feature>
<accession>A0ABR2NWZ7</accession>
<dbReference type="PANTHER" id="PTHR33064:SF37">
    <property type="entry name" value="RIBONUCLEASE H"/>
    <property type="match status" value="1"/>
</dbReference>
<feature type="compositionally biased region" description="Polar residues" evidence="1">
    <location>
        <begin position="432"/>
        <end position="447"/>
    </location>
</feature>
<dbReference type="InterPro" id="IPR041577">
    <property type="entry name" value="RT_RNaseH_2"/>
</dbReference>
<comment type="caution">
    <text evidence="3">The sequence shown here is derived from an EMBL/GenBank/DDBJ whole genome shotgun (WGS) entry which is preliminary data.</text>
</comment>
<keyword evidence="4" id="KW-1185">Reference proteome</keyword>
<dbReference type="Pfam" id="PF17919">
    <property type="entry name" value="RT_RNaseH_2"/>
    <property type="match status" value="1"/>
</dbReference>
<dbReference type="EMBL" id="JBBPBN010000092">
    <property type="protein sequence ID" value="KAK8980712.1"/>
    <property type="molecule type" value="Genomic_DNA"/>
</dbReference>
<evidence type="ECO:0000313" key="4">
    <source>
        <dbReference type="Proteomes" id="UP001396334"/>
    </source>
</evidence>
<feature type="region of interest" description="Disordered" evidence="1">
    <location>
        <begin position="396"/>
        <end position="447"/>
    </location>
</feature>
<feature type="compositionally biased region" description="Basic and acidic residues" evidence="1">
    <location>
        <begin position="416"/>
        <end position="427"/>
    </location>
</feature>
<evidence type="ECO:0000256" key="1">
    <source>
        <dbReference type="SAM" id="MobiDB-lite"/>
    </source>
</evidence>
<evidence type="ECO:0000259" key="2">
    <source>
        <dbReference type="Pfam" id="PF17919"/>
    </source>
</evidence>
<reference evidence="3 4" key="1">
    <citation type="journal article" date="2024" name="G3 (Bethesda)">
        <title>Genome assembly of Hibiscus sabdariffa L. provides insights into metabolisms of medicinal natural products.</title>
        <authorList>
            <person name="Kim T."/>
        </authorList>
    </citation>
    <scope>NUCLEOTIDE SEQUENCE [LARGE SCALE GENOMIC DNA]</scope>
    <source>
        <strain evidence="3">TK-2024</strain>
        <tissue evidence="3">Old leaves</tissue>
    </source>
</reference>
<dbReference type="InterPro" id="IPR051320">
    <property type="entry name" value="Viral_Replic_Matur_Polypro"/>
</dbReference>
<name>A0ABR2NWZ7_9ROSI</name>
<dbReference type="InterPro" id="IPR043502">
    <property type="entry name" value="DNA/RNA_pol_sf"/>
</dbReference>
<dbReference type="Proteomes" id="UP001396334">
    <property type="component" value="Unassembled WGS sequence"/>
</dbReference>
<evidence type="ECO:0000313" key="3">
    <source>
        <dbReference type="EMBL" id="KAK8980712.1"/>
    </source>
</evidence>